<dbReference type="Proteomes" id="UP000193218">
    <property type="component" value="Unassembled WGS sequence"/>
</dbReference>
<dbReference type="GeneID" id="33560909"/>
<dbReference type="InParanoid" id="A0A1Y1UKN3"/>
<dbReference type="RefSeq" id="XP_021872051.1">
    <property type="nucleotide sequence ID" value="XM_022019100.1"/>
</dbReference>
<feature type="compositionally biased region" description="Polar residues" evidence="2">
    <location>
        <begin position="15"/>
        <end position="32"/>
    </location>
</feature>
<evidence type="ECO:0000313" key="3">
    <source>
        <dbReference type="EMBL" id="ORX38064.1"/>
    </source>
</evidence>
<feature type="coiled-coil region" evidence="1">
    <location>
        <begin position="363"/>
        <end position="397"/>
    </location>
</feature>
<feature type="region of interest" description="Disordered" evidence="2">
    <location>
        <begin position="476"/>
        <end position="510"/>
    </location>
</feature>
<evidence type="ECO:0000313" key="4">
    <source>
        <dbReference type="Proteomes" id="UP000193218"/>
    </source>
</evidence>
<reference evidence="3 4" key="1">
    <citation type="submission" date="2017-03" db="EMBL/GenBank/DDBJ databases">
        <title>Widespread Adenine N6-methylation of Active Genes in Fungi.</title>
        <authorList>
            <consortium name="DOE Joint Genome Institute"/>
            <person name="Mondo S.J."/>
            <person name="Dannebaum R.O."/>
            <person name="Kuo R.C."/>
            <person name="Louie K.B."/>
            <person name="Bewick A.J."/>
            <person name="Labutti K."/>
            <person name="Haridas S."/>
            <person name="Kuo A."/>
            <person name="Salamov A."/>
            <person name="Ahrendt S.R."/>
            <person name="Lau R."/>
            <person name="Bowen B.P."/>
            <person name="Lipzen A."/>
            <person name="Sullivan W."/>
            <person name="Andreopoulos W.B."/>
            <person name="Clum A."/>
            <person name="Lindquist E."/>
            <person name="Daum C."/>
            <person name="Northen T.R."/>
            <person name="Ramamoorthy G."/>
            <person name="Schmitz R.J."/>
            <person name="Gryganskyi A."/>
            <person name="Culley D."/>
            <person name="Magnuson J."/>
            <person name="James T.Y."/>
            <person name="O'Malley M.A."/>
            <person name="Stajich J.E."/>
            <person name="Spatafora J.W."/>
            <person name="Visel A."/>
            <person name="Grigoriev I.V."/>
        </authorList>
    </citation>
    <scope>NUCLEOTIDE SEQUENCE [LARGE SCALE GENOMIC DNA]</scope>
    <source>
        <strain evidence="3 4">NRRL Y-17943</strain>
    </source>
</reference>
<feature type="compositionally biased region" description="Pro residues" evidence="2">
    <location>
        <begin position="95"/>
        <end position="108"/>
    </location>
</feature>
<dbReference type="EMBL" id="NBSH01000005">
    <property type="protein sequence ID" value="ORX38064.1"/>
    <property type="molecule type" value="Genomic_DNA"/>
</dbReference>
<evidence type="ECO:0000256" key="2">
    <source>
        <dbReference type="SAM" id="MobiDB-lite"/>
    </source>
</evidence>
<feature type="region of interest" description="Disordered" evidence="2">
    <location>
        <begin position="303"/>
        <end position="344"/>
    </location>
</feature>
<dbReference type="OrthoDB" id="2555519at2759"/>
<feature type="region of interest" description="Disordered" evidence="2">
    <location>
        <begin position="1"/>
        <end position="281"/>
    </location>
</feature>
<evidence type="ECO:0000256" key="1">
    <source>
        <dbReference type="SAM" id="Coils"/>
    </source>
</evidence>
<feature type="compositionally biased region" description="Low complexity" evidence="2">
    <location>
        <begin position="109"/>
        <end position="119"/>
    </location>
</feature>
<feature type="compositionally biased region" description="Polar residues" evidence="2">
    <location>
        <begin position="182"/>
        <end position="195"/>
    </location>
</feature>
<feature type="compositionally biased region" description="Low complexity" evidence="2">
    <location>
        <begin position="249"/>
        <end position="262"/>
    </location>
</feature>
<gene>
    <name evidence="3" type="ORF">BD324DRAFT_680924</name>
</gene>
<comment type="caution">
    <text evidence="3">The sequence shown here is derived from an EMBL/GenBank/DDBJ whole genome shotgun (WGS) entry which is preliminary data.</text>
</comment>
<proteinExistence type="predicted"/>
<accession>A0A1Y1UKN3</accession>
<dbReference type="STRING" id="4999.A0A1Y1UKN3"/>
<dbReference type="AlphaFoldDB" id="A0A1Y1UKN3"/>
<sequence length="510" mass="54707">MSVEPVKRKVAGTNHFVTPTWTATAGPSNPSQPRIRARVTEDRPVLRATKSSGSLRNTSVSPTPPVPPPPVPGFLPQARAKVNAFVRQRSQSPQLPIPPEPSAKPPLPSSRLPPRAKSPALRPVGYENGVSRLDRANGSTTPTGFMGHEMTRTKSAGAKSVIGEARARVKLPDATLHPLPNRTLSTPNYGSGPSTPNGPPQLRRPSIHSNRSSPGGVVSDPRFPKTPIDIHRLNPYLTTSRPPTPPLNPSLSSSRSSARALPGNGRNPLTPGTPSPDADTIILPIVTPSRNLEHPQLGLRKMSFDDASSGHRSSVDSYGWKSPTKPGPEDVVTSPSASSHNNRRSVEVVLSAEAEEARINRKIADLEISNASLLAINKSLEANKAKQRAEIQRLRGLLEEALTGSLDMSSTTVLFDNDLDDDELESGIADPALEERWSRIEELLGNMRREGERCVQESKSSAIGTGSKKVLDWIDLERPESPVDDESSVVNPPGPSIKGPSIKGFKPSSA</sequence>
<name>A0A1Y1UKN3_9TREE</name>
<feature type="compositionally biased region" description="Pro residues" evidence="2">
    <location>
        <begin position="62"/>
        <end position="73"/>
    </location>
</feature>
<keyword evidence="4" id="KW-1185">Reference proteome</keyword>
<organism evidence="3 4">
    <name type="scientific">Kockovaella imperatae</name>
    <dbReference type="NCBI Taxonomy" id="4999"/>
    <lineage>
        <taxon>Eukaryota</taxon>
        <taxon>Fungi</taxon>
        <taxon>Dikarya</taxon>
        <taxon>Basidiomycota</taxon>
        <taxon>Agaricomycotina</taxon>
        <taxon>Tremellomycetes</taxon>
        <taxon>Tremellales</taxon>
        <taxon>Cuniculitremaceae</taxon>
        <taxon>Kockovaella</taxon>
    </lineage>
</organism>
<protein>
    <submittedName>
        <fullName evidence="3">Uncharacterized protein</fullName>
    </submittedName>
</protein>
<keyword evidence="1" id="KW-0175">Coiled coil</keyword>